<dbReference type="EMBL" id="FP929128">
    <property type="protein sequence ID" value="CBX96325.1"/>
    <property type="molecule type" value="Genomic_DNA"/>
</dbReference>
<dbReference type="OrthoDB" id="6612291at2759"/>
<evidence type="ECO:0000256" key="2">
    <source>
        <dbReference type="ARBA" id="ARBA00022692"/>
    </source>
</evidence>
<feature type="transmembrane region" description="Helical" evidence="5">
    <location>
        <begin position="76"/>
        <end position="97"/>
    </location>
</feature>
<protein>
    <recommendedName>
        <fullName evidence="8">Major facilitator superfamily (MFS) profile domain-containing protein</fullName>
    </recommendedName>
</protein>
<comment type="subcellular location">
    <subcellularLocation>
        <location evidence="1">Membrane</location>
    </subcellularLocation>
</comment>
<evidence type="ECO:0000313" key="6">
    <source>
        <dbReference type="EMBL" id="CBX96325.1"/>
    </source>
</evidence>
<keyword evidence="3 5" id="KW-1133">Transmembrane helix</keyword>
<evidence type="ECO:0000256" key="3">
    <source>
        <dbReference type="ARBA" id="ARBA00022989"/>
    </source>
</evidence>
<dbReference type="Pfam" id="PF00083">
    <property type="entry name" value="Sugar_tr"/>
    <property type="match status" value="1"/>
</dbReference>
<evidence type="ECO:0000256" key="1">
    <source>
        <dbReference type="ARBA" id="ARBA00004370"/>
    </source>
</evidence>
<accession>E4ZY80</accession>
<feature type="transmembrane region" description="Helical" evidence="5">
    <location>
        <begin position="47"/>
        <end position="67"/>
    </location>
</feature>
<dbReference type="InParanoid" id="E4ZY80"/>
<dbReference type="VEuPathDB" id="FungiDB:LEMA_P112440.1"/>
<gene>
    <name evidence="6" type="ORF">LEMA_P112440.1</name>
</gene>
<feature type="transmembrane region" description="Helical" evidence="5">
    <location>
        <begin position="21"/>
        <end position="41"/>
    </location>
</feature>
<sequence length="134" mass="15137">MPMVHMRRRFEYVVKRSQCGAIANVAASVSVAFFTILPLHVHRKGTAVGISANWIFNFLVGMARPILFNSLAWKGYLIFMCLNFSFVPLIVPVRSLASPADNVSPFTILQRLQCLERAHPLYKPSHFQDCDSLL</sequence>
<evidence type="ECO:0000313" key="7">
    <source>
        <dbReference type="Proteomes" id="UP000002668"/>
    </source>
</evidence>
<dbReference type="Proteomes" id="UP000002668">
    <property type="component" value="Genome"/>
</dbReference>
<dbReference type="InterPro" id="IPR036259">
    <property type="entry name" value="MFS_trans_sf"/>
</dbReference>
<evidence type="ECO:0008006" key="8">
    <source>
        <dbReference type="Google" id="ProtNLM"/>
    </source>
</evidence>
<keyword evidence="7" id="KW-1185">Reference proteome</keyword>
<dbReference type="GO" id="GO:0022857">
    <property type="term" value="F:transmembrane transporter activity"/>
    <property type="evidence" value="ECO:0007669"/>
    <property type="project" value="InterPro"/>
</dbReference>
<dbReference type="HOGENOM" id="CLU_1896604_0_0_1"/>
<dbReference type="InterPro" id="IPR005828">
    <property type="entry name" value="MFS_sugar_transport-like"/>
</dbReference>
<keyword evidence="2 5" id="KW-0812">Transmembrane</keyword>
<dbReference type="GO" id="GO:0016020">
    <property type="term" value="C:membrane"/>
    <property type="evidence" value="ECO:0007669"/>
    <property type="project" value="UniProtKB-SubCell"/>
</dbReference>
<proteinExistence type="predicted"/>
<evidence type="ECO:0000256" key="4">
    <source>
        <dbReference type="ARBA" id="ARBA00023136"/>
    </source>
</evidence>
<evidence type="ECO:0000256" key="5">
    <source>
        <dbReference type="SAM" id="Phobius"/>
    </source>
</evidence>
<name>E4ZY80_LEPMJ</name>
<dbReference type="AlphaFoldDB" id="E4ZY80"/>
<keyword evidence="4 5" id="KW-0472">Membrane</keyword>
<reference evidence="7" key="1">
    <citation type="journal article" date="2011" name="Nat. Commun.">
        <title>Effector diversification within compartments of the Leptosphaeria maculans genome affected by Repeat-Induced Point mutations.</title>
        <authorList>
            <person name="Rouxel T."/>
            <person name="Grandaubert J."/>
            <person name="Hane J.K."/>
            <person name="Hoede C."/>
            <person name="van de Wouw A.P."/>
            <person name="Couloux A."/>
            <person name="Dominguez V."/>
            <person name="Anthouard V."/>
            <person name="Bally P."/>
            <person name="Bourras S."/>
            <person name="Cozijnsen A.J."/>
            <person name="Ciuffetti L.M."/>
            <person name="Degrave A."/>
            <person name="Dilmaghani A."/>
            <person name="Duret L."/>
            <person name="Fudal I."/>
            <person name="Goodwin S.B."/>
            <person name="Gout L."/>
            <person name="Glaser N."/>
            <person name="Linglin J."/>
            <person name="Kema G.H.J."/>
            <person name="Lapalu N."/>
            <person name="Lawrence C.B."/>
            <person name="May K."/>
            <person name="Meyer M."/>
            <person name="Ollivier B."/>
            <person name="Poulain J."/>
            <person name="Schoch C.L."/>
            <person name="Simon A."/>
            <person name="Spatafora J.W."/>
            <person name="Stachowiak A."/>
            <person name="Turgeon B.G."/>
            <person name="Tyler B.M."/>
            <person name="Vincent D."/>
            <person name="Weissenbach J."/>
            <person name="Amselem J."/>
            <person name="Quesneville H."/>
            <person name="Oliver R.P."/>
            <person name="Wincker P."/>
            <person name="Balesdent M.-H."/>
            <person name="Howlett B.J."/>
        </authorList>
    </citation>
    <scope>NUCLEOTIDE SEQUENCE [LARGE SCALE GENOMIC DNA]</scope>
    <source>
        <strain evidence="7">JN3 / isolate v23.1.3 / race Av1-4-5-6-7-8</strain>
    </source>
</reference>
<organism evidence="7">
    <name type="scientific">Leptosphaeria maculans (strain JN3 / isolate v23.1.3 / race Av1-4-5-6-7-8)</name>
    <name type="common">Blackleg fungus</name>
    <name type="synonym">Phoma lingam</name>
    <dbReference type="NCBI Taxonomy" id="985895"/>
    <lineage>
        <taxon>Eukaryota</taxon>
        <taxon>Fungi</taxon>
        <taxon>Dikarya</taxon>
        <taxon>Ascomycota</taxon>
        <taxon>Pezizomycotina</taxon>
        <taxon>Dothideomycetes</taxon>
        <taxon>Pleosporomycetidae</taxon>
        <taxon>Pleosporales</taxon>
        <taxon>Pleosporineae</taxon>
        <taxon>Leptosphaeriaceae</taxon>
        <taxon>Plenodomus</taxon>
        <taxon>Plenodomus lingam/Leptosphaeria maculans species complex</taxon>
    </lineage>
</organism>
<dbReference type="Gene3D" id="1.20.1250.20">
    <property type="entry name" value="MFS general substrate transporter like domains"/>
    <property type="match status" value="1"/>
</dbReference>